<reference evidence="1" key="1">
    <citation type="submission" date="2018-01" db="EMBL/GenBank/DDBJ databases">
        <title>An insight into the sialome of Amazonian anophelines.</title>
        <authorList>
            <person name="Ribeiro J.M."/>
            <person name="Scarpassa V."/>
            <person name="Calvo E."/>
        </authorList>
    </citation>
    <scope>NUCLEOTIDE SEQUENCE</scope>
    <source>
        <tissue evidence="1">Salivary glands</tissue>
    </source>
</reference>
<evidence type="ECO:0000313" key="1">
    <source>
        <dbReference type="EMBL" id="MBW63036.1"/>
    </source>
</evidence>
<dbReference type="EMBL" id="GGFJ01013895">
    <property type="protein sequence ID" value="MBW63036.1"/>
    <property type="molecule type" value="Transcribed_RNA"/>
</dbReference>
<accession>A0A2M4CCG5</accession>
<organism evidence="1">
    <name type="scientific">Anopheles marajoara</name>
    <dbReference type="NCBI Taxonomy" id="58244"/>
    <lineage>
        <taxon>Eukaryota</taxon>
        <taxon>Metazoa</taxon>
        <taxon>Ecdysozoa</taxon>
        <taxon>Arthropoda</taxon>
        <taxon>Hexapoda</taxon>
        <taxon>Insecta</taxon>
        <taxon>Pterygota</taxon>
        <taxon>Neoptera</taxon>
        <taxon>Endopterygota</taxon>
        <taxon>Diptera</taxon>
        <taxon>Nematocera</taxon>
        <taxon>Culicoidea</taxon>
        <taxon>Culicidae</taxon>
        <taxon>Anophelinae</taxon>
        <taxon>Anopheles</taxon>
    </lineage>
</organism>
<proteinExistence type="predicted"/>
<protein>
    <submittedName>
        <fullName evidence="1">Putative secreted protein</fullName>
    </submittedName>
</protein>
<sequence length="76" mass="8262">MLQAMVLFPLGLSTSAAGLYLKINFSQFALRIPRVLLVIGPLRFIATLFCDCTIGQSVLVACALREPKCCVYVSPV</sequence>
<name>A0A2M4CCG5_9DIPT</name>
<dbReference type="AlphaFoldDB" id="A0A2M4CCG5"/>